<name>A0A6C0BQ98_9ZZZZ</name>
<organism evidence="1">
    <name type="scientific">viral metagenome</name>
    <dbReference type="NCBI Taxonomy" id="1070528"/>
    <lineage>
        <taxon>unclassified sequences</taxon>
        <taxon>metagenomes</taxon>
        <taxon>organismal metagenomes</taxon>
    </lineage>
</organism>
<sequence>MILLLNGLSRCGKDTVANYLQNKYHYEHFKISNKLKKIVSVMFDVSSSELEDHRKDEINHTYGITPREMMKFMGTHVGQYELQKILPNIKRSFWIDSIIKSISPHINIVISDYRFPHEYSSLKTAFPSTNIVVIKIEPHFSTFENPKNMDETEIQLKHDHLIKNIKLTQLYHDIDDLIKKIN</sequence>
<evidence type="ECO:0008006" key="2">
    <source>
        <dbReference type="Google" id="ProtNLM"/>
    </source>
</evidence>
<protein>
    <recommendedName>
        <fullName evidence="2">Deoxynucleoside kinase domain-containing protein</fullName>
    </recommendedName>
</protein>
<reference evidence="1" key="1">
    <citation type="journal article" date="2020" name="Nature">
        <title>Giant virus diversity and host interactions through global metagenomics.</title>
        <authorList>
            <person name="Schulz F."/>
            <person name="Roux S."/>
            <person name="Paez-Espino D."/>
            <person name="Jungbluth S."/>
            <person name="Walsh D.A."/>
            <person name="Denef V.J."/>
            <person name="McMahon K.D."/>
            <person name="Konstantinidis K.T."/>
            <person name="Eloe-Fadrosh E.A."/>
            <person name="Kyrpides N.C."/>
            <person name="Woyke T."/>
        </authorList>
    </citation>
    <scope>NUCLEOTIDE SEQUENCE</scope>
    <source>
        <strain evidence="1">GVMAG-M-3300018416-26</strain>
    </source>
</reference>
<evidence type="ECO:0000313" key="1">
    <source>
        <dbReference type="EMBL" id="QHS94230.1"/>
    </source>
</evidence>
<dbReference type="EMBL" id="MN739218">
    <property type="protein sequence ID" value="QHS94230.1"/>
    <property type="molecule type" value="Genomic_DNA"/>
</dbReference>
<dbReference type="AlphaFoldDB" id="A0A6C0BQ98"/>
<proteinExistence type="predicted"/>
<dbReference type="InterPro" id="IPR027417">
    <property type="entry name" value="P-loop_NTPase"/>
</dbReference>
<accession>A0A6C0BQ98</accession>
<dbReference type="Gene3D" id="3.40.50.300">
    <property type="entry name" value="P-loop containing nucleotide triphosphate hydrolases"/>
    <property type="match status" value="1"/>
</dbReference>
<dbReference type="SUPFAM" id="SSF52540">
    <property type="entry name" value="P-loop containing nucleoside triphosphate hydrolases"/>
    <property type="match status" value="1"/>
</dbReference>